<comment type="caution">
    <text evidence="2">The sequence shown here is derived from an EMBL/GenBank/DDBJ whole genome shotgun (WGS) entry which is preliminary data.</text>
</comment>
<feature type="region of interest" description="Disordered" evidence="1">
    <location>
        <begin position="75"/>
        <end position="99"/>
    </location>
</feature>
<accession>A0ABQ8QUV6</accession>
<name>A0ABQ8QUV6_9AGAR</name>
<proteinExistence type="predicted"/>
<sequence length="234" mass="27109">MMLIYRLKSFTTTFNPSPLVREECFHFSAFRQSFSMYLKFAFLALATSLFSVDDPTDLFLEFFLLQPQAVEDHHVNNHNDIPKAPQGPPHGRKAPRPGVNPLRVTFRQTRPNLPVLDTVPDDPDFAYDPKAIVDSFMQQNYYGSSSRELVFDNEYQALDRNLIWFRVKDDVYSNPCYRSCFVTADWRHVQSHRIPSGVLDPFVGWGESYPSYNGEMALDNGSPFSRDIWQPRPQ</sequence>
<gene>
    <name evidence="2" type="ORF">F5050DRAFT_1716873</name>
</gene>
<reference evidence="2" key="1">
    <citation type="submission" date="2022-08" db="EMBL/GenBank/DDBJ databases">
        <authorList>
            <consortium name="DOE Joint Genome Institute"/>
            <person name="Min B."/>
            <person name="Riley R."/>
            <person name="Sierra-Patev S."/>
            <person name="Naranjo-Ortiz M."/>
            <person name="Looney B."/>
            <person name="Konkel Z."/>
            <person name="Slot J.C."/>
            <person name="Sakamoto Y."/>
            <person name="Steenwyk J.L."/>
            <person name="Rokas A."/>
            <person name="Carro J."/>
            <person name="Camarero S."/>
            <person name="Ferreira P."/>
            <person name="Molpeceres G."/>
            <person name="Ruiz-Duenas F.J."/>
            <person name="Serrano A."/>
            <person name="Henrissat B."/>
            <person name="Drula E."/>
            <person name="Hughes K.W."/>
            <person name="Mata J.L."/>
            <person name="Ishikawa N.K."/>
            <person name="Vargas-Isla R."/>
            <person name="Ushijima S."/>
            <person name="Smith C.A."/>
            <person name="Ahrendt S."/>
            <person name="Andreopoulos W."/>
            <person name="He G."/>
            <person name="Labutti K."/>
            <person name="Lipzen A."/>
            <person name="Ng V."/>
            <person name="Sandor L."/>
            <person name="Barry K."/>
            <person name="Martinez A.T."/>
            <person name="Xiao Y."/>
            <person name="Gibbons J.G."/>
            <person name="Terashima K."/>
            <person name="Hibbett D.S."/>
            <person name="Grigoriev I.V."/>
        </authorList>
    </citation>
    <scope>NUCLEOTIDE SEQUENCE</scope>
    <source>
        <strain evidence="2">TFB10827</strain>
    </source>
</reference>
<evidence type="ECO:0000313" key="3">
    <source>
        <dbReference type="Proteomes" id="UP001163828"/>
    </source>
</evidence>
<organism evidence="2 3">
    <name type="scientific">Lentinula boryana</name>
    <dbReference type="NCBI Taxonomy" id="40481"/>
    <lineage>
        <taxon>Eukaryota</taxon>
        <taxon>Fungi</taxon>
        <taxon>Dikarya</taxon>
        <taxon>Basidiomycota</taxon>
        <taxon>Agaricomycotina</taxon>
        <taxon>Agaricomycetes</taxon>
        <taxon>Agaricomycetidae</taxon>
        <taxon>Agaricales</taxon>
        <taxon>Marasmiineae</taxon>
        <taxon>Omphalotaceae</taxon>
        <taxon>Lentinula</taxon>
    </lineage>
</organism>
<evidence type="ECO:0000256" key="1">
    <source>
        <dbReference type="SAM" id="MobiDB-lite"/>
    </source>
</evidence>
<dbReference type="EMBL" id="MU790502">
    <property type="protein sequence ID" value="KAJ4002321.1"/>
    <property type="molecule type" value="Genomic_DNA"/>
</dbReference>
<protein>
    <submittedName>
        <fullName evidence="2">Uncharacterized protein</fullName>
    </submittedName>
</protein>
<dbReference type="Proteomes" id="UP001163828">
    <property type="component" value="Unassembled WGS sequence"/>
</dbReference>
<keyword evidence="3" id="KW-1185">Reference proteome</keyword>
<evidence type="ECO:0000313" key="2">
    <source>
        <dbReference type="EMBL" id="KAJ4002321.1"/>
    </source>
</evidence>